<evidence type="ECO:0000256" key="4">
    <source>
        <dbReference type="ARBA" id="ARBA00022691"/>
    </source>
</evidence>
<dbReference type="GO" id="GO:0008168">
    <property type="term" value="F:methyltransferase activity"/>
    <property type="evidence" value="ECO:0007669"/>
    <property type="project" value="UniProtKB-KW"/>
</dbReference>
<keyword evidence="5" id="KW-0819">tRNA processing</keyword>
<evidence type="ECO:0000256" key="2">
    <source>
        <dbReference type="ARBA" id="ARBA00022603"/>
    </source>
</evidence>
<dbReference type="GO" id="GO:0097745">
    <property type="term" value="P:mitochondrial tRNA 5'-end processing"/>
    <property type="evidence" value="ECO:0007669"/>
    <property type="project" value="TreeGrafter"/>
</dbReference>
<evidence type="ECO:0000256" key="1">
    <source>
        <dbReference type="ARBA" id="ARBA00004173"/>
    </source>
</evidence>
<keyword evidence="8" id="KW-0496">Mitochondrion</keyword>
<dbReference type="InterPro" id="IPR028564">
    <property type="entry name" value="MT_TRM10-typ"/>
</dbReference>
<keyword evidence="2" id="KW-0489">Methyltransferase</keyword>
<comment type="subcellular location">
    <subcellularLocation>
        <location evidence="1">Mitochondrion</location>
    </subcellularLocation>
</comment>
<dbReference type="Gene3D" id="3.40.1280.30">
    <property type="match status" value="1"/>
</dbReference>
<dbReference type="EMBL" id="CAACVG010001764">
    <property type="protein sequence ID" value="VEN35621.1"/>
    <property type="molecule type" value="Genomic_DNA"/>
</dbReference>
<evidence type="ECO:0000256" key="6">
    <source>
        <dbReference type="ARBA" id="ARBA00022946"/>
    </source>
</evidence>
<dbReference type="InterPro" id="IPR025812">
    <property type="entry name" value="Trm10_C_MTase_dom"/>
</dbReference>
<dbReference type="PANTHER" id="PTHR13563">
    <property type="entry name" value="TRNA (GUANINE-9-) METHYLTRANSFERASE"/>
    <property type="match status" value="1"/>
</dbReference>
<evidence type="ECO:0000256" key="9">
    <source>
        <dbReference type="ARBA" id="ARBA00029803"/>
    </source>
</evidence>
<dbReference type="InterPro" id="IPR007356">
    <property type="entry name" value="tRNA_m1G_MeTrfase_euk"/>
</dbReference>
<evidence type="ECO:0000259" key="10">
    <source>
        <dbReference type="PROSITE" id="PS51675"/>
    </source>
</evidence>
<reference evidence="11 12" key="1">
    <citation type="submission" date="2019-01" db="EMBL/GenBank/DDBJ databases">
        <authorList>
            <person name="Sayadi A."/>
        </authorList>
    </citation>
    <scope>NUCLEOTIDE SEQUENCE [LARGE SCALE GENOMIC DNA]</scope>
</reference>
<keyword evidence="7" id="KW-0175">Coiled coil</keyword>
<evidence type="ECO:0000256" key="5">
    <source>
        <dbReference type="ARBA" id="ARBA00022694"/>
    </source>
</evidence>
<dbReference type="InterPro" id="IPR038459">
    <property type="entry name" value="MT_TRM10-typ_sf"/>
</dbReference>
<dbReference type="OrthoDB" id="9976048at2759"/>
<gene>
    <name evidence="11" type="ORF">CALMAC_LOCUS1488</name>
</gene>
<keyword evidence="12" id="KW-1185">Reference proteome</keyword>
<evidence type="ECO:0000313" key="11">
    <source>
        <dbReference type="EMBL" id="VEN35621.1"/>
    </source>
</evidence>
<keyword evidence="6" id="KW-0809">Transit peptide</keyword>
<dbReference type="PANTHER" id="PTHR13563:SF5">
    <property type="entry name" value="TRNA METHYLTRANSFERASE 10 HOMOLOG C"/>
    <property type="match status" value="1"/>
</dbReference>
<dbReference type="CDD" id="cd18102">
    <property type="entry name" value="Trm10_MRRP1"/>
    <property type="match status" value="1"/>
</dbReference>
<evidence type="ECO:0000256" key="7">
    <source>
        <dbReference type="ARBA" id="ARBA00023054"/>
    </source>
</evidence>
<dbReference type="PROSITE" id="PS51675">
    <property type="entry name" value="SAM_MT_TRM10"/>
    <property type="match status" value="1"/>
</dbReference>
<feature type="domain" description="SAM-dependent MTase TRM10-type" evidence="10">
    <location>
        <begin position="186"/>
        <end position="380"/>
    </location>
</feature>
<dbReference type="Proteomes" id="UP000410492">
    <property type="component" value="Unassembled WGS sequence"/>
</dbReference>
<evidence type="ECO:0000256" key="8">
    <source>
        <dbReference type="ARBA" id="ARBA00023128"/>
    </source>
</evidence>
<name>A0A653BJ56_CALMS</name>
<accession>A0A653BJ56</accession>
<sequence>MAMITRSRQLLKLMHITENIRMLNSSNAKMFTKKYDVLFSIYRRFSQPFEGSRDEDGNEVDIKSITNGDPELEHKLKVILLEAEVMRQEGKLVPPNSDISKSHWTELLSLPSRNARRKMYEYLFKLSKKKENRLTKKLEKRQKFEEHKQQRQEKTDVPIEEFAHMYDLQHNSLFLRIYESTMNNLYNSRLIQAITYGQKLVVDCGYDQNMTNRENFNCAKQLMLLFAENRMHKEPFDIHFCNANPESFLIKQLNKYIPTMYEKWFPLNIHECSYLDIFPKDQLVYLTPHCREEMSEFDHDAVYIIGSLVDKVNNEPLSLAKAKKEGLKMAKLPLDRYLQWGSGSGKSLTLNQVISILLDVQLNGDWNHALRHVPRRKLVEYSGEEYSRNTSDRLKFDKPRTKWVPSARVPFDSLSYQRKSVTRSLQGEENNRTDFKHYIKDSS</sequence>
<dbReference type="GO" id="GO:0005739">
    <property type="term" value="C:mitochondrion"/>
    <property type="evidence" value="ECO:0007669"/>
    <property type="project" value="UniProtKB-SubCell"/>
</dbReference>
<dbReference type="GO" id="GO:0032259">
    <property type="term" value="P:methylation"/>
    <property type="evidence" value="ECO:0007669"/>
    <property type="project" value="UniProtKB-KW"/>
</dbReference>
<proteinExistence type="predicted"/>
<dbReference type="FunFam" id="3.40.1280.30:FF:000003">
    <property type="entry name" value="tRNA methyltransferase 10C, mitochondrial RNase P subunit"/>
    <property type="match status" value="1"/>
</dbReference>
<keyword evidence="4" id="KW-0949">S-adenosyl-L-methionine</keyword>
<dbReference type="GO" id="GO:0070131">
    <property type="term" value="P:positive regulation of mitochondrial translation"/>
    <property type="evidence" value="ECO:0007669"/>
    <property type="project" value="TreeGrafter"/>
</dbReference>
<dbReference type="AlphaFoldDB" id="A0A653BJ56"/>
<evidence type="ECO:0000256" key="3">
    <source>
        <dbReference type="ARBA" id="ARBA00022679"/>
    </source>
</evidence>
<organism evidence="11 12">
    <name type="scientific">Callosobruchus maculatus</name>
    <name type="common">Southern cowpea weevil</name>
    <name type="synonym">Pulse bruchid</name>
    <dbReference type="NCBI Taxonomy" id="64391"/>
    <lineage>
        <taxon>Eukaryota</taxon>
        <taxon>Metazoa</taxon>
        <taxon>Ecdysozoa</taxon>
        <taxon>Arthropoda</taxon>
        <taxon>Hexapoda</taxon>
        <taxon>Insecta</taxon>
        <taxon>Pterygota</taxon>
        <taxon>Neoptera</taxon>
        <taxon>Endopterygota</taxon>
        <taxon>Coleoptera</taxon>
        <taxon>Polyphaga</taxon>
        <taxon>Cucujiformia</taxon>
        <taxon>Chrysomeloidea</taxon>
        <taxon>Chrysomelidae</taxon>
        <taxon>Bruchinae</taxon>
        <taxon>Bruchini</taxon>
        <taxon>Callosobruchus</taxon>
    </lineage>
</organism>
<keyword evidence="3" id="KW-0808">Transferase</keyword>
<protein>
    <recommendedName>
        <fullName evidence="9">RNA (guanine-9-)-methyltransferase domain-containing protein 1</fullName>
    </recommendedName>
</protein>
<dbReference type="GO" id="GO:0000049">
    <property type="term" value="F:tRNA binding"/>
    <property type="evidence" value="ECO:0007669"/>
    <property type="project" value="TreeGrafter"/>
</dbReference>
<evidence type="ECO:0000313" key="12">
    <source>
        <dbReference type="Proteomes" id="UP000410492"/>
    </source>
</evidence>
<dbReference type="GO" id="GO:0005654">
    <property type="term" value="C:nucleoplasm"/>
    <property type="evidence" value="ECO:0007669"/>
    <property type="project" value="TreeGrafter"/>
</dbReference>